<feature type="domain" description="PTS EIIA type-4" evidence="8">
    <location>
        <begin position="1"/>
        <end position="125"/>
    </location>
</feature>
<dbReference type="Proteomes" id="UP000405524">
    <property type="component" value="Unassembled WGS sequence"/>
</dbReference>
<dbReference type="GO" id="GO:0009401">
    <property type="term" value="P:phosphoenolpyruvate-dependent sugar phosphotransferase system"/>
    <property type="evidence" value="ECO:0007669"/>
    <property type="project" value="UniProtKB-KW"/>
</dbReference>
<keyword evidence="7" id="KW-0418">Kinase</keyword>
<evidence type="ECO:0000313" key="12">
    <source>
        <dbReference type="Proteomes" id="UP000405524"/>
    </source>
</evidence>
<evidence type="ECO:0000256" key="2">
    <source>
        <dbReference type="ARBA" id="ARBA00022448"/>
    </source>
</evidence>
<organism evidence="9 11">
    <name type="scientific">Collinsella intestinalis</name>
    <dbReference type="NCBI Taxonomy" id="147207"/>
    <lineage>
        <taxon>Bacteria</taxon>
        <taxon>Bacillati</taxon>
        <taxon>Actinomycetota</taxon>
        <taxon>Coriobacteriia</taxon>
        <taxon>Coriobacteriales</taxon>
        <taxon>Coriobacteriaceae</taxon>
        <taxon>Collinsella</taxon>
    </lineage>
</organism>
<evidence type="ECO:0000256" key="5">
    <source>
        <dbReference type="ARBA" id="ARBA00022679"/>
    </source>
</evidence>
<dbReference type="InterPro" id="IPR036662">
    <property type="entry name" value="PTS_EIIA_man-typ_sf"/>
</dbReference>
<sequence length="133" mass="14029">MIGIVVMTHGALADGIVNACELVTGPAKQVETLSLKREDNIDDLSTAFEAAVKKVDTGDGVLVFTDLLGGSPCNVASMHLRTSHGFQLLTGVNLPMILEALITREQGMPVEELAQNCRNAGTDGVKLINELLG</sequence>
<evidence type="ECO:0000256" key="7">
    <source>
        <dbReference type="ARBA" id="ARBA00022777"/>
    </source>
</evidence>
<dbReference type="EMBL" id="QSJI01000004">
    <property type="protein sequence ID" value="RHD55710.1"/>
    <property type="molecule type" value="Genomic_DNA"/>
</dbReference>
<gene>
    <name evidence="10" type="primary">manX_2</name>
    <name evidence="9" type="ORF">DW787_05860</name>
    <name evidence="10" type="ORF">JKKLCJKK_00954</name>
</gene>
<comment type="subcellular location">
    <subcellularLocation>
        <location evidence="1">Cytoplasm</location>
    </subcellularLocation>
</comment>
<dbReference type="EMBL" id="CABWIC010000011">
    <property type="protein sequence ID" value="VWL97920.1"/>
    <property type="molecule type" value="Genomic_DNA"/>
</dbReference>
<evidence type="ECO:0000313" key="11">
    <source>
        <dbReference type="Proteomes" id="UP000286050"/>
    </source>
</evidence>
<keyword evidence="3" id="KW-0963">Cytoplasm</keyword>
<dbReference type="CDD" id="cd00006">
    <property type="entry name" value="PTS_IIA_man"/>
    <property type="match status" value="1"/>
</dbReference>
<name>A0A414FWF9_9ACTN</name>
<dbReference type="SUPFAM" id="SSF53062">
    <property type="entry name" value="PTS system fructose IIA component-like"/>
    <property type="match status" value="1"/>
</dbReference>
<dbReference type="GeneID" id="77465940"/>
<dbReference type="Proteomes" id="UP000286050">
    <property type="component" value="Unassembled WGS sequence"/>
</dbReference>
<evidence type="ECO:0000256" key="1">
    <source>
        <dbReference type="ARBA" id="ARBA00004496"/>
    </source>
</evidence>
<dbReference type="OrthoDB" id="3192465at2"/>
<dbReference type="GO" id="GO:0016020">
    <property type="term" value="C:membrane"/>
    <property type="evidence" value="ECO:0007669"/>
    <property type="project" value="InterPro"/>
</dbReference>
<dbReference type="RefSeq" id="WP_118272036.1">
    <property type="nucleotide sequence ID" value="NZ_CABWIC010000011.1"/>
</dbReference>
<reference evidence="9 11" key="1">
    <citation type="submission" date="2018-08" db="EMBL/GenBank/DDBJ databases">
        <title>A genome reference for cultivated species of the human gut microbiota.</title>
        <authorList>
            <person name="Zou Y."/>
            <person name="Xue W."/>
            <person name="Luo G."/>
        </authorList>
    </citation>
    <scope>NUCLEOTIDE SEQUENCE [LARGE SCALE GENOMIC DNA]</scope>
    <source>
        <strain evidence="9 11">AM30-5LB</strain>
    </source>
</reference>
<dbReference type="GO" id="GO:0016301">
    <property type="term" value="F:kinase activity"/>
    <property type="evidence" value="ECO:0007669"/>
    <property type="project" value="UniProtKB-KW"/>
</dbReference>
<dbReference type="AlphaFoldDB" id="A0A414FWF9"/>
<dbReference type="InterPro" id="IPR051471">
    <property type="entry name" value="Bacterial_PTS_sugar_comp"/>
</dbReference>
<dbReference type="Gene3D" id="3.40.50.510">
    <property type="entry name" value="Phosphotransferase system, mannose-type IIA component"/>
    <property type="match status" value="1"/>
</dbReference>
<dbReference type="PROSITE" id="PS51096">
    <property type="entry name" value="PTS_EIIA_TYPE_4"/>
    <property type="match status" value="1"/>
</dbReference>
<reference evidence="10 12" key="2">
    <citation type="submission" date="2019-10" db="EMBL/GenBank/DDBJ databases">
        <authorList>
            <person name="Wolf R A."/>
        </authorList>
    </citation>
    <scope>NUCLEOTIDE SEQUENCE [LARGE SCALE GENOMIC DNA]</scope>
    <source>
        <strain evidence="10">Collinsella_intestinalis_DSM_13632</strain>
    </source>
</reference>
<evidence type="ECO:0000256" key="3">
    <source>
        <dbReference type="ARBA" id="ARBA00022490"/>
    </source>
</evidence>
<proteinExistence type="predicted"/>
<dbReference type="InterPro" id="IPR033887">
    <property type="entry name" value="PTS_IIA_man"/>
</dbReference>
<dbReference type="InterPro" id="IPR004701">
    <property type="entry name" value="PTS_EIIA_man-typ"/>
</dbReference>
<keyword evidence="5 10" id="KW-0808">Transferase</keyword>
<evidence type="ECO:0000313" key="9">
    <source>
        <dbReference type="EMBL" id="RHD55710.1"/>
    </source>
</evidence>
<evidence type="ECO:0000256" key="6">
    <source>
        <dbReference type="ARBA" id="ARBA00022683"/>
    </source>
</evidence>
<dbReference type="Pfam" id="PF03610">
    <property type="entry name" value="EIIA-man"/>
    <property type="match status" value="1"/>
</dbReference>
<evidence type="ECO:0000259" key="8">
    <source>
        <dbReference type="PROSITE" id="PS51096"/>
    </source>
</evidence>
<evidence type="ECO:0000313" key="10">
    <source>
        <dbReference type="EMBL" id="VWL97920.1"/>
    </source>
</evidence>
<dbReference type="EC" id="2.7.1.191" evidence="10"/>
<protein>
    <submittedName>
        <fullName evidence="9">PTS sugar transporter subunit IIA</fullName>
    </submittedName>
    <submittedName>
        <fullName evidence="10">PTS system mannose-specific EIIAB component</fullName>
        <ecNumber evidence="10">2.7.1.191</ecNumber>
    </submittedName>
</protein>
<keyword evidence="4 9" id="KW-0762">Sugar transport</keyword>
<dbReference type="PANTHER" id="PTHR33799">
    <property type="entry name" value="PTS PERMEASE-RELATED-RELATED"/>
    <property type="match status" value="1"/>
</dbReference>
<evidence type="ECO:0000256" key="4">
    <source>
        <dbReference type="ARBA" id="ARBA00022597"/>
    </source>
</evidence>
<keyword evidence="2" id="KW-0813">Transport</keyword>
<dbReference type="PANTHER" id="PTHR33799:SF1">
    <property type="entry name" value="PTS SYSTEM MANNOSE-SPECIFIC EIIAB COMPONENT-RELATED"/>
    <property type="match status" value="1"/>
</dbReference>
<dbReference type="GO" id="GO:0005737">
    <property type="term" value="C:cytoplasm"/>
    <property type="evidence" value="ECO:0007669"/>
    <property type="project" value="UniProtKB-SubCell"/>
</dbReference>
<accession>A0A414FWF9</accession>
<keyword evidence="6" id="KW-0598">Phosphotransferase system</keyword>